<feature type="transmembrane region" description="Helical" evidence="16">
    <location>
        <begin position="125"/>
        <end position="144"/>
    </location>
</feature>
<evidence type="ECO:0000256" key="7">
    <source>
        <dbReference type="ARBA" id="ARBA00022692"/>
    </source>
</evidence>
<evidence type="ECO:0000256" key="10">
    <source>
        <dbReference type="ARBA" id="ARBA00023034"/>
    </source>
</evidence>
<gene>
    <name evidence="18" type="ORF">PODLI_1B018317</name>
</gene>
<evidence type="ECO:0000256" key="4">
    <source>
        <dbReference type="ARBA" id="ARBA00008574"/>
    </source>
</evidence>
<accession>A0AA35LAV8</accession>
<keyword evidence="19" id="KW-1185">Reference proteome</keyword>
<keyword evidence="10" id="KW-0333">Golgi apparatus</keyword>
<comment type="catalytic activity">
    <reaction evidence="15">
        <text>L-cysteinyl-[protein] + hexadecanoyl-CoA = S-hexadecanoyl-L-cysteinyl-[protein] + CoA</text>
        <dbReference type="Rhea" id="RHEA:36683"/>
        <dbReference type="Rhea" id="RHEA-COMP:10131"/>
        <dbReference type="Rhea" id="RHEA-COMP:11032"/>
        <dbReference type="ChEBI" id="CHEBI:29950"/>
        <dbReference type="ChEBI" id="CHEBI:57287"/>
        <dbReference type="ChEBI" id="CHEBI:57379"/>
        <dbReference type="ChEBI" id="CHEBI:74151"/>
        <dbReference type="EC" id="2.3.1.225"/>
    </reaction>
    <physiologicalReaction direction="left-to-right" evidence="15">
        <dbReference type="Rhea" id="RHEA:36684"/>
    </physiologicalReaction>
</comment>
<evidence type="ECO:0000256" key="5">
    <source>
        <dbReference type="ARBA" id="ARBA00022475"/>
    </source>
</evidence>
<evidence type="ECO:0000256" key="6">
    <source>
        <dbReference type="ARBA" id="ARBA00022679"/>
    </source>
</evidence>
<feature type="domain" description="Palmitoyltransferase DHHC" evidence="17">
    <location>
        <begin position="209"/>
        <end position="352"/>
    </location>
</feature>
<evidence type="ECO:0000256" key="3">
    <source>
        <dbReference type="ARBA" id="ARBA00004653"/>
    </source>
</evidence>
<evidence type="ECO:0000259" key="17">
    <source>
        <dbReference type="Pfam" id="PF01529"/>
    </source>
</evidence>
<dbReference type="GO" id="GO:0005789">
    <property type="term" value="C:endoplasmic reticulum membrane"/>
    <property type="evidence" value="ECO:0007669"/>
    <property type="project" value="UniProtKB-SubCell"/>
</dbReference>
<organism evidence="18 19">
    <name type="scientific">Podarcis lilfordi</name>
    <name type="common">Lilford's wall lizard</name>
    <dbReference type="NCBI Taxonomy" id="74358"/>
    <lineage>
        <taxon>Eukaryota</taxon>
        <taxon>Metazoa</taxon>
        <taxon>Chordata</taxon>
        <taxon>Craniata</taxon>
        <taxon>Vertebrata</taxon>
        <taxon>Euteleostomi</taxon>
        <taxon>Lepidosauria</taxon>
        <taxon>Squamata</taxon>
        <taxon>Bifurcata</taxon>
        <taxon>Unidentata</taxon>
        <taxon>Episquamata</taxon>
        <taxon>Laterata</taxon>
        <taxon>Lacertibaenia</taxon>
        <taxon>Lacertidae</taxon>
        <taxon>Podarcis</taxon>
    </lineage>
</organism>
<evidence type="ECO:0000256" key="15">
    <source>
        <dbReference type="ARBA" id="ARBA00047790"/>
    </source>
</evidence>
<evidence type="ECO:0000256" key="11">
    <source>
        <dbReference type="ARBA" id="ARBA00023136"/>
    </source>
</evidence>
<dbReference type="InterPro" id="IPR039859">
    <property type="entry name" value="PFA4/ZDH16/20/ERF2-like"/>
</dbReference>
<feature type="transmembrane region" description="Helical" evidence="16">
    <location>
        <begin position="253"/>
        <end position="280"/>
    </location>
</feature>
<keyword evidence="8" id="KW-0256">Endoplasmic reticulum</keyword>
<evidence type="ECO:0000256" key="16">
    <source>
        <dbReference type="RuleBase" id="RU079119"/>
    </source>
</evidence>
<evidence type="ECO:0000256" key="8">
    <source>
        <dbReference type="ARBA" id="ARBA00022824"/>
    </source>
</evidence>
<sequence>MQQQTRLTWVETGGQRQFALEGVKWHREASGALGKDSPFSTRFRLRHGGALTWNHVRMDFLSLFLLYVFLVLLTILLVCFYSGRKQSIPSRLITCITQVLLRIVPSQVQGAAHWVLHGLFHKRNCTFVVLHLLLEALVYGEYAWEVFGYCQELEFSSHFLLLPYLLLAVNIGFFILCSKTNPGTITKSNQVLFLHAYAYDGVMFEKGVECSTCKVRKPARSKHCGVCNSCVHRFDHHCVWVNNCIGAFNIRYFLLYLLTLTSMAVSIAVLTATFLIQVVLLSNMMHGYYTDDQGQERPIDAFFLIQHLFLTFPRIVFMLGFVVVLSIVLGSYFCFTLYLILTNQTSNEWFKSARYKCSSSEDDTRQRGYKNIYSRGIQGNITEILKPIMSPEKKQR</sequence>
<dbReference type="GO" id="GO:0000139">
    <property type="term" value="C:Golgi membrane"/>
    <property type="evidence" value="ECO:0007669"/>
    <property type="project" value="UniProtKB-SubCell"/>
</dbReference>
<evidence type="ECO:0000256" key="1">
    <source>
        <dbReference type="ARBA" id="ARBA00004477"/>
    </source>
</evidence>
<evidence type="ECO:0000256" key="14">
    <source>
        <dbReference type="ARBA" id="ARBA00023315"/>
    </source>
</evidence>
<dbReference type="GO" id="GO:0006612">
    <property type="term" value="P:protein targeting to membrane"/>
    <property type="evidence" value="ECO:0007669"/>
    <property type="project" value="TreeGrafter"/>
</dbReference>
<name>A0AA35LAV8_9SAUR</name>
<dbReference type="Pfam" id="PF01529">
    <property type="entry name" value="DHHC"/>
    <property type="match status" value="1"/>
</dbReference>
<dbReference type="EC" id="2.3.1.225" evidence="16"/>
<evidence type="ECO:0000256" key="9">
    <source>
        <dbReference type="ARBA" id="ARBA00022989"/>
    </source>
</evidence>
<feature type="transmembrane region" description="Helical" evidence="16">
    <location>
        <begin position="315"/>
        <end position="341"/>
    </location>
</feature>
<dbReference type="PROSITE" id="PS50216">
    <property type="entry name" value="DHHC"/>
    <property type="match status" value="1"/>
</dbReference>
<keyword evidence="9 16" id="KW-1133">Transmembrane helix</keyword>
<keyword evidence="7 16" id="KW-0812">Transmembrane</keyword>
<evidence type="ECO:0000256" key="13">
    <source>
        <dbReference type="ARBA" id="ARBA00023288"/>
    </source>
</evidence>
<feature type="transmembrane region" description="Helical" evidence="16">
    <location>
        <begin position="156"/>
        <end position="177"/>
    </location>
</feature>
<dbReference type="PANTHER" id="PTHR22883:SF466">
    <property type="entry name" value="PALMITOYLTRANSFERASE ZDHHC4"/>
    <property type="match status" value="1"/>
</dbReference>
<proteinExistence type="inferred from homology"/>
<keyword evidence="5" id="KW-1003">Cell membrane</keyword>
<evidence type="ECO:0000256" key="12">
    <source>
        <dbReference type="ARBA" id="ARBA00023139"/>
    </source>
</evidence>
<keyword evidence="6 16" id="KW-0808">Transferase</keyword>
<dbReference type="GO" id="GO:0005886">
    <property type="term" value="C:plasma membrane"/>
    <property type="evidence" value="ECO:0007669"/>
    <property type="project" value="UniProtKB-SubCell"/>
</dbReference>
<evidence type="ECO:0000313" key="19">
    <source>
        <dbReference type="Proteomes" id="UP001178461"/>
    </source>
</evidence>
<reference evidence="18" key="1">
    <citation type="submission" date="2022-12" db="EMBL/GenBank/DDBJ databases">
        <authorList>
            <person name="Alioto T."/>
            <person name="Alioto T."/>
            <person name="Gomez Garrido J."/>
        </authorList>
    </citation>
    <scope>NUCLEOTIDE SEQUENCE</scope>
</reference>
<comment type="domain">
    <text evidence="16">The DHHC domain is required for palmitoyltransferase activity.</text>
</comment>
<dbReference type="AlphaFoldDB" id="A0AA35LAV8"/>
<protein>
    <recommendedName>
        <fullName evidence="16">Palmitoyltransferase</fullName>
        <ecNumber evidence="16">2.3.1.225</ecNumber>
    </recommendedName>
</protein>
<dbReference type="EMBL" id="OX395139">
    <property type="protein sequence ID" value="CAI5792432.1"/>
    <property type="molecule type" value="Genomic_DNA"/>
</dbReference>
<dbReference type="PANTHER" id="PTHR22883">
    <property type="entry name" value="ZINC FINGER DHHC DOMAIN CONTAINING PROTEIN"/>
    <property type="match status" value="1"/>
</dbReference>
<evidence type="ECO:0000313" key="18">
    <source>
        <dbReference type="EMBL" id="CAI5792432.1"/>
    </source>
</evidence>
<feature type="transmembrane region" description="Helical" evidence="16">
    <location>
        <begin position="60"/>
        <end position="81"/>
    </location>
</feature>
<keyword evidence="12" id="KW-0564">Palmitate</keyword>
<keyword evidence="11 16" id="KW-0472">Membrane</keyword>
<evidence type="ECO:0000256" key="2">
    <source>
        <dbReference type="ARBA" id="ARBA00004651"/>
    </source>
</evidence>
<comment type="similarity">
    <text evidence="4 16">Belongs to the DHHC palmitoyltransferase family.</text>
</comment>
<dbReference type="GO" id="GO:0019706">
    <property type="term" value="F:protein-cysteine S-palmitoyltransferase activity"/>
    <property type="evidence" value="ECO:0007669"/>
    <property type="project" value="UniProtKB-EC"/>
</dbReference>
<keyword evidence="14 16" id="KW-0012">Acyltransferase</keyword>
<comment type="subcellular location">
    <subcellularLocation>
        <location evidence="2">Cell membrane</location>
        <topology evidence="2">Multi-pass membrane protein</topology>
    </subcellularLocation>
    <subcellularLocation>
        <location evidence="1">Endoplasmic reticulum membrane</location>
        <topology evidence="1">Multi-pass membrane protein</topology>
    </subcellularLocation>
    <subcellularLocation>
        <location evidence="3">Golgi apparatus membrane</location>
        <topology evidence="3">Multi-pass membrane protein</topology>
    </subcellularLocation>
</comment>
<dbReference type="Proteomes" id="UP001178461">
    <property type="component" value="Chromosome 14"/>
</dbReference>
<keyword evidence="13" id="KW-0449">Lipoprotein</keyword>
<dbReference type="InterPro" id="IPR001594">
    <property type="entry name" value="Palmitoyltrfase_DHHC"/>
</dbReference>